<dbReference type="KEGG" id="kol:Kole_0920"/>
<feature type="domain" description="HMA" evidence="1">
    <location>
        <begin position="1"/>
        <end position="66"/>
    </location>
</feature>
<dbReference type="EMBL" id="CP001634">
    <property type="protein sequence ID" value="ACR79629.1"/>
    <property type="molecule type" value="Genomic_DNA"/>
</dbReference>
<dbReference type="InterPro" id="IPR036163">
    <property type="entry name" value="HMA_dom_sf"/>
</dbReference>
<protein>
    <submittedName>
        <fullName evidence="2">Heavy metal transport/detoxification protein</fullName>
    </submittedName>
</protein>
<name>C5CGQ0_KOSOT</name>
<accession>C5CGQ0</accession>
<dbReference type="SUPFAM" id="SSF55008">
    <property type="entry name" value="HMA, heavy metal-associated domain"/>
    <property type="match status" value="1"/>
</dbReference>
<dbReference type="HOGENOM" id="CLU_2734783_0_0_0"/>
<dbReference type="GO" id="GO:0046872">
    <property type="term" value="F:metal ion binding"/>
    <property type="evidence" value="ECO:0007669"/>
    <property type="project" value="InterPro"/>
</dbReference>
<dbReference type="Gene3D" id="3.30.70.100">
    <property type="match status" value="1"/>
</dbReference>
<dbReference type="InterPro" id="IPR006121">
    <property type="entry name" value="HMA_dom"/>
</dbReference>
<reference evidence="2 3" key="1">
    <citation type="submission" date="2009-06" db="EMBL/GenBank/DDBJ databases">
        <title>Complete sequence of Thermotogales bacterium TBF 19.5.1.</title>
        <authorList>
            <consortium name="US DOE Joint Genome Institute"/>
            <person name="Lucas S."/>
            <person name="Copeland A."/>
            <person name="Lapidus A."/>
            <person name="Glavina del Rio T."/>
            <person name="Tice H."/>
            <person name="Bruce D."/>
            <person name="Goodwin L."/>
            <person name="Pitluck S."/>
            <person name="Chertkov O."/>
            <person name="Brettin T."/>
            <person name="Detter J.C."/>
            <person name="Han C."/>
            <person name="Schmutz J."/>
            <person name="Larimer F."/>
            <person name="Land M."/>
            <person name="Hauser L."/>
            <person name="Kyrpides N."/>
            <person name="Ovchinnikova G."/>
            <person name="Noll K."/>
        </authorList>
    </citation>
    <scope>NUCLEOTIDE SEQUENCE [LARGE SCALE GENOMIC DNA]</scope>
    <source>
        <strain evidence="3">ATCC BAA-1733 / DSM 21960 / TBF 19.5.1</strain>
    </source>
</reference>
<dbReference type="RefSeq" id="WP_015868291.1">
    <property type="nucleotide sequence ID" value="NC_012785.1"/>
</dbReference>
<keyword evidence="3" id="KW-1185">Reference proteome</keyword>
<gene>
    <name evidence="2" type="ordered locus">Kole_0920</name>
</gene>
<organism evidence="2 3">
    <name type="scientific">Kosmotoga olearia (strain ATCC BAA-1733 / DSM 21960 / TBF 19.5.1)</name>
    <dbReference type="NCBI Taxonomy" id="521045"/>
    <lineage>
        <taxon>Bacteria</taxon>
        <taxon>Thermotogati</taxon>
        <taxon>Thermotogota</taxon>
        <taxon>Thermotogae</taxon>
        <taxon>Kosmotogales</taxon>
        <taxon>Kosmotogaceae</taxon>
        <taxon>Kosmotoga</taxon>
    </lineage>
</organism>
<dbReference type="PROSITE" id="PS50846">
    <property type="entry name" value="HMA_2"/>
    <property type="match status" value="1"/>
</dbReference>
<evidence type="ECO:0000313" key="2">
    <source>
        <dbReference type="EMBL" id="ACR79629.1"/>
    </source>
</evidence>
<sequence length="71" mass="7906">MRMVLTIEGMSDDGSVDSVRRVIKSVLGREVKSVEFSSGKVIVEADSLEIVENLEEKLSAKGYRIIKVESY</sequence>
<evidence type="ECO:0000313" key="3">
    <source>
        <dbReference type="Proteomes" id="UP000002382"/>
    </source>
</evidence>
<reference evidence="2 3" key="2">
    <citation type="journal article" date="2011" name="J. Bacteriol.">
        <title>Genome Sequence of Kosmotoga olearia Strain TBF 19.5.1, a Thermophilic Bacterium with a Wide Growth Temperature Range, Isolated from the Troll B Oil Platform in the North Sea.</title>
        <authorList>
            <person name="Swithers K.S."/>
            <person name="Dipippo J.L."/>
            <person name="Bruce D.C."/>
            <person name="Detter C."/>
            <person name="Tapia R."/>
            <person name="Han S."/>
            <person name="Goodwin L.A."/>
            <person name="Han J."/>
            <person name="Woyke T."/>
            <person name="Pitluck S."/>
            <person name="Pennacchio L."/>
            <person name="Nolan M."/>
            <person name="Mikhailova N."/>
            <person name="Land M.L."/>
            <person name="Nesbo C.L."/>
            <person name="Gogarten J.P."/>
            <person name="Noll K.M."/>
        </authorList>
    </citation>
    <scope>NUCLEOTIDE SEQUENCE [LARGE SCALE GENOMIC DNA]</scope>
    <source>
        <strain evidence="3">ATCC BAA-1733 / DSM 21960 / TBF 19.5.1</strain>
    </source>
</reference>
<evidence type="ECO:0000259" key="1">
    <source>
        <dbReference type="PROSITE" id="PS50846"/>
    </source>
</evidence>
<dbReference type="AlphaFoldDB" id="C5CGQ0"/>
<proteinExistence type="predicted"/>
<dbReference type="Proteomes" id="UP000002382">
    <property type="component" value="Chromosome"/>
</dbReference>